<evidence type="ECO:0000313" key="4">
    <source>
        <dbReference type="Proteomes" id="UP001497516"/>
    </source>
</evidence>
<organism evidence="3 4">
    <name type="scientific">Linum trigynum</name>
    <dbReference type="NCBI Taxonomy" id="586398"/>
    <lineage>
        <taxon>Eukaryota</taxon>
        <taxon>Viridiplantae</taxon>
        <taxon>Streptophyta</taxon>
        <taxon>Embryophyta</taxon>
        <taxon>Tracheophyta</taxon>
        <taxon>Spermatophyta</taxon>
        <taxon>Magnoliopsida</taxon>
        <taxon>eudicotyledons</taxon>
        <taxon>Gunneridae</taxon>
        <taxon>Pentapetalae</taxon>
        <taxon>rosids</taxon>
        <taxon>fabids</taxon>
        <taxon>Malpighiales</taxon>
        <taxon>Linaceae</taxon>
        <taxon>Linum</taxon>
    </lineage>
</organism>
<dbReference type="CDD" id="cd09917">
    <property type="entry name" value="F-box_SF"/>
    <property type="match status" value="1"/>
</dbReference>
<dbReference type="Proteomes" id="UP001497516">
    <property type="component" value="Chromosome 2"/>
</dbReference>
<reference evidence="3 4" key="1">
    <citation type="submission" date="2024-04" db="EMBL/GenBank/DDBJ databases">
        <authorList>
            <person name="Fracassetti M."/>
        </authorList>
    </citation>
    <scope>NUCLEOTIDE SEQUENCE [LARGE SCALE GENOMIC DNA]</scope>
</reference>
<dbReference type="Pfam" id="PF23622">
    <property type="entry name" value="LRR_At1g61320_AtMIF1"/>
    <property type="match status" value="1"/>
</dbReference>
<dbReference type="PANTHER" id="PTHR34145:SF28">
    <property type="entry name" value="F-BOX DOMAIN-CONTAINING PROTEIN"/>
    <property type="match status" value="1"/>
</dbReference>
<dbReference type="InterPro" id="IPR032675">
    <property type="entry name" value="LRR_dom_sf"/>
</dbReference>
<feature type="domain" description="At1g61320/AtMIF1 LRR" evidence="2">
    <location>
        <begin position="102"/>
        <end position="451"/>
    </location>
</feature>
<dbReference type="SUPFAM" id="SSF52047">
    <property type="entry name" value="RNI-like"/>
    <property type="match status" value="1"/>
</dbReference>
<dbReference type="EMBL" id="OZ034815">
    <property type="protein sequence ID" value="CAL1372677.1"/>
    <property type="molecule type" value="Genomic_DNA"/>
</dbReference>
<dbReference type="InterPro" id="IPR036047">
    <property type="entry name" value="F-box-like_dom_sf"/>
</dbReference>
<dbReference type="PANTHER" id="PTHR34145">
    <property type="entry name" value="OS02G0105600 PROTEIN"/>
    <property type="match status" value="1"/>
</dbReference>
<accession>A0AAV2DGY4</accession>
<dbReference type="InterPro" id="IPR001810">
    <property type="entry name" value="F-box_dom"/>
</dbReference>
<dbReference type="InterPro" id="IPR053772">
    <property type="entry name" value="At1g61320/At1g61330-like"/>
</dbReference>
<keyword evidence="4" id="KW-1185">Reference proteome</keyword>
<evidence type="ECO:0000259" key="2">
    <source>
        <dbReference type="Pfam" id="PF23622"/>
    </source>
</evidence>
<evidence type="ECO:0000313" key="3">
    <source>
        <dbReference type="EMBL" id="CAL1372677.1"/>
    </source>
</evidence>
<dbReference type="Gene3D" id="3.80.10.10">
    <property type="entry name" value="Ribonuclease Inhibitor"/>
    <property type="match status" value="1"/>
</dbReference>
<feature type="domain" description="F-box" evidence="1">
    <location>
        <begin position="39"/>
        <end position="71"/>
    </location>
</feature>
<name>A0AAV2DGY4_9ROSI</name>
<sequence>METAHNNMGVPEGFAPTSSILISTTPQMNRSKRAREPPIPHLPDDVVVMILSFLNIKQLAQCALVAKSFCDSHKFGRRLDFEQPIFKKLARRRLYISTVGRILDQHKGPKIQSLKLFLDPFNDDEHRTMVAGWINKAGRKGVEEFDFDFFQKSNQMFLLPDGIFKIETLRILRLSFCAVVLPEPKNNFVVTGLPCLRILSFREMDLRDMTVLEALFKACSKLETVELLHCFFPKYFKIVAEHLKKFKACKPANVLEIVGVAIDAPNLTTLHYSGPLVLFRYKDFDKLTDCILDFKPHRAYLAMDRYKLDQVMYDMSNIEVLTTTSRLLEGLCPKHSDGNSTINDFFCLSRLKEIQLLMEGSRYCNLFTIVSFLGKCPSIEKIHIDCRGWFRADMVLSNGYALAVQQHSLLDWVVGPSYPNLKVLKLTGFKFEPHEMKLLSYFVETGLNLEIVAIFLPSPRSKETVPFMDEKTLNNQLRPKMASPHGRIRVFQHFEDQMFYPSKHPRNWYGR</sequence>
<proteinExistence type="predicted"/>
<dbReference type="Pfam" id="PF12937">
    <property type="entry name" value="F-box-like"/>
    <property type="match status" value="1"/>
</dbReference>
<dbReference type="InterPro" id="IPR055357">
    <property type="entry name" value="LRR_At1g61320_AtMIF1"/>
</dbReference>
<protein>
    <recommendedName>
        <fullName evidence="5">F-box domain-containing protein</fullName>
    </recommendedName>
</protein>
<gene>
    <name evidence="3" type="ORF">LTRI10_LOCUS14662</name>
</gene>
<dbReference type="AlphaFoldDB" id="A0AAV2DGY4"/>
<evidence type="ECO:0000259" key="1">
    <source>
        <dbReference type="Pfam" id="PF12937"/>
    </source>
</evidence>
<dbReference type="Gene3D" id="1.20.1280.50">
    <property type="match status" value="1"/>
</dbReference>
<dbReference type="SUPFAM" id="SSF81383">
    <property type="entry name" value="F-box domain"/>
    <property type="match status" value="1"/>
</dbReference>
<evidence type="ECO:0008006" key="5">
    <source>
        <dbReference type="Google" id="ProtNLM"/>
    </source>
</evidence>